<keyword evidence="1" id="KW-1133">Transmembrane helix</keyword>
<proteinExistence type="predicted"/>
<evidence type="ECO:0000313" key="2">
    <source>
        <dbReference type="EMBL" id="AJK51827.1"/>
    </source>
</evidence>
<keyword evidence="1" id="KW-0472">Membrane</keyword>
<dbReference type="InterPro" id="IPR027593">
    <property type="entry name" value="Aro_clust"/>
</dbReference>
<accession>A0A9N7G7T6</accession>
<dbReference type="NCBIfam" id="TIGR04313">
    <property type="entry name" value="aro_clust_Mycop"/>
    <property type="match status" value="1"/>
</dbReference>
<gene>
    <name evidence="2" type="ORF">MCCG_0905</name>
</gene>
<sequence length="200" mass="23674">MNKNKKTLIKVSVAFGLLPFLILPSLLFINSKPKSLNLIRPHGFDVYDNQNNDKEAKTRKLLDILIETVFSDDKIRQQEFIKKQEENKNQLLLQVKDLSIKYLKSKSDNDLKNLKDFYSENCLFMLQNLNKFELHFLEYWKLESKKGKELHSNSFLESIKKKEKPKNNYVFLDSYLEKIHPGSENEDLKSLSIVYLKKDR</sequence>
<dbReference type="EMBL" id="CP006959">
    <property type="protein sequence ID" value="AJK51827.1"/>
    <property type="molecule type" value="Genomic_DNA"/>
</dbReference>
<dbReference type="Proteomes" id="UP000031910">
    <property type="component" value="Chromosome"/>
</dbReference>
<evidence type="ECO:0000313" key="3">
    <source>
        <dbReference type="Proteomes" id="UP000031910"/>
    </source>
</evidence>
<reference evidence="2 3" key="1">
    <citation type="submission" date="2013-12" db="EMBL/GenBank/DDBJ databases">
        <authorList>
            <person name="Wang R."/>
            <person name="Li Y."/>
            <person name="Zheng H."/>
            <person name="Xin J."/>
        </authorList>
    </citation>
    <scope>NUCLEOTIDE SEQUENCE [LARGE SCALE GENOMIC DNA]</scope>
    <source>
        <strain evidence="2 3">87001</strain>
    </source>
</reference>
<dbReference type="AlphaFoldDB" id="A0A9N7G7T6"/>
<name>A0A9N7G7T6_MYCCC</name>
<feature type="transmembrane region" description="Helical" evidence="1">
    <location>
        <begin position="7"/>
        <end position="29"/>
    </location>
</feature>
<keyword evidence="1" id="KW-0812">Transmembrane</keyword>
<keyword evidence="3" id="KW-1185">Reference proteome</keyword>
<protein>
    <submittedName>
        <fullName evidence="2">Uncharacterized protein</fullName>
    </submittedName>
</protein>
<dbReference type="RefSeq" id="WP_230577307.1">
    <property type="nucleotide sequence ID" value="NZ_CP006959.1"/>
</dbReference>
<organism evidence="2 3">
    <name type="scientific">Mycoplasma capricolum subsp. capripneumoniae 87001</name>
    <dbReference type="NCBI Taxonomy" id="1124992"/>
    <lineage>
        <taxon>Bacteria</taxon>
        <taxon>Bacillati</taxon>
        <taxon>Mycoplasmatota</taxon>
        <taxon>Mollicutes</taxon>
        <taxon>Mycoplasmataceae</taxon>
        <taxon>Mycoplasma</taxon>
    </lineage>
</organism>
<dbReference type="KEGG" id="mcai:MCCG_0905"/>
<evidence type="ECO:0000256" key="1">
    <source>
        <dbReference type="SAM" id="Phobius"/>
    </source>
</evidence>